<dbReference type="Pfam" id="PF00034">
    <property type="entry name" value="Cytochrom_C"/>
    <property type="match status" value="1"/>
</dbReference>
<comment type="caution">
    <text evidence="9">The sequence shown here is derived from an EMBL/GenBank/DDBJ whole genome shotgun (WGS) entry which is preliminary data.</text>
</comment>
<evidence type="ECO:0000256" key="3">
    <source>
        <dbReference type="ARBA" id="ARBA00022723"/>
    </source>
</evidence>
<name>A0ABU0BEE0_9HYPH</name>
<keyword evidence="10" id="KW-1185">Reference proteome</keyword>
<dbReference type="Gene3D" id="1.10.760.10">
    <property type="entry name" value="Cytochrome c-like domain"/>
    <property type="match status" value="1"/>
</dbReference>
<dbReference type="InterPro" id="IPR009056">
    <property type="entry name" value="Cyt_c-like_dom"/>
</dbReference>
<evidence type="ECO:0000256" key="2">
    <source>
        <dbReference type="ARBA" id="ARBA00022617"/>
    </source>
</evidence>
<dbReference type="RefSeq" id="WP_307021160.1">
    <property type="nucleotide sequence ID" value="NZ_JAUSUI010000006.1"/>
</dbReference>
<feature type="domain" description="Cytochrome c" evidence="8">
    <location>
        <begin position="69"/>
        <end position="169"/>
    </location>
</feature>
<feature type="compositionally biased region" description="Low complexity" evidence="7">
    <location>
        <begin position="206"/>
        <end position="216"/>
    </location>
</feature>
<evidence type="ECO:0000256" key="1">
    <source>
        <dbReference type="ARBA" id="ARBA00022448"/>
    </source>
</evidence>
<keyword evidence="4" id="KW-0249">Electron transport</keyword>
<accession>A0ABU0BEE0</accession>
<proteinExistence type="predicted"/>
<evidence type="ECO:0000313" key="9">
    <source>
        <dbReference type="EMBL" id="MDQ0304186.1"/>
    </source>
</evidence>
<organism evidence="9 10">
    <name type="scientific">Ancylobacter polymorphus</name>
    <dbReference type="NCBI Taxonomy" id="223390"/>
    <lineage>
        <taxon>Bacteria</taxon>
        <taxon>Pseudomonadati</taxon>
        <taxon>Pseudomonadota</taxon>
        <taxon>Alphaproteobacteria</taxon>
        <taxon>Hyphomicrobiales</taxon>
        <taxon>Xanthobacteraceae</taxon>
        <taxon>Ancylobacter</taxon>
    </lineage>
</organism>
<evidence type="ECO:0000256" key="5">
    <source>
        <dbReference type="ARBA" id="ARBA00023004"/>
    </source>
</evidence>
<evidence type="ECO:0000313" key="10">
    <source>
        <dbReference type="Proteomes" id="UP001224682"/>
    </source>
</evidence>
<protein>
    <submittedName>
        <fullName evidence="9">Cytochrome c</fullName>
    </submittedName>
</protein>
<feature type="region of interest" description="Disordered" evidence="7">
    <location>
        <begin position="173"/>
        <end position="278"/>
    </location>
</feature>
<dbReference type="Proteomes" id="UP001224682">
    <property type="component" value="Unassembled WGS sequence"/>
</dbReference>
<feature type="compositionally biased region" description="Low complexity" evidence="7">
    <location>
        <begin position="180"/>
        <end position="193"/>
    </location>
</feature>
<dbReference type="InterPro" id="IPR002327">
    <property type="entry name" value="Cyt_c_1A/1B"/>
</dbReference>
<keyword evidence="5 6" id="KW-0408">Iron</keyword>
<dbReference type="InterPro" id="IPR036909">
    <property type="entry name" value="Cyt_c-like_dom_sf"/>
</dbReference>
<evidence type="ECO:0000256" key="6">
    <source>
        <dbReference type="PROSITE-ProRule" id="PRU00433"/>
    </source>
</evidence>
<evidence type="ECO:0000256" key="4">
    <source>
        <dbReference type="ARBA" id="ARBA00022982"/>
    </source>
</evidence>
<evidence type="ECO:0000256" key="7">
    <source>
        <dbReference type="SAM" id="MobiDB-lite"/>
    </source>
</evidence>
<dbReference type="PRINTS" id="PR00604">
    <property type="entry name" value="CYTCHRMECIAB"/>
</dbReference>
<dbReference type="PROSITE" id="PS51007">
    <property type="entry name" value="CYTC"/>
    <property type="match status" value="1"/>
</dbReference>
<sequence>MDSFELNKVAGAVLGVLTFTLGLNVFADILFSSHGPEKAGYEIAVQEEMTGEAQAAPAAVPLAQLLAAASPEKGEAQAKKCAACHNFVEGAGAKVGPDLYGIVGRPVGGVEGFAYSAAMKAHGGTWTFQDLSDFIKNPKADIPGTAMGFAGIAKDTDRADLIAYLNTLSHSPLPLPSPEATPAAAEPAATQPASGETGGNVPPPAGSAAPATTVPAPAGPAPEATPAPAAPAPAAPAPAAPAPAAPAPEAAPAPAAPAAPAPAEPAPAQPAPAAPATP</sequence>
<dbReference type="PANTHER" id="PTHR11961">
    <property type="entry name" value="CYTOCHROME C"/>
    <property type="match status" value="1"/>
</dbReference>
<evidence type="ECO:0000259" key="8">
    <source>
        <dbReference type="PROSITE" id="PS51007"/>
    </source>
</evidence>
<keyword evidence="3 6" id="KW-0479">Metal-binding</keyword>
<dbReference type="SUPFAM" id="SSF46626">
    <property type="entry name" value="Cytochrome c"/>
    <property type="match status" value="1"/>
</dbReference>
<reference evidence="9 10" key="1">
    <citation type="submission" date="2023-07" db="EMBL/GenBank/DDBJ databases">
        <title>Genomic Encyclopedia of Type Strains, Phase IV (KMG-IV): sequencing the most valuable type-strain genomes for metagenomic binning, comparative biology and taxonomic classification.</title>
        <authorList>
            <person name="Goeker M."/>
        </authorList>
    </citation>
    <scope>NUCLEOTIDE SEQUENCE [LARGE SCALE GENOMIC DNA]</scope>
    <source>
        <strain evidence="9 10">DSM 2457</strain>
    </source>
</reference>
<feature type="compositionally biased region" description="Pro residues" evidence="7">
    <location>
        <begin position="217"/>
        <end position="278"/>
    </location>
</feature>
<keyword evidence="2 6" id="KW-0349">Heme</keyword>
<gene>
    <name evidence="9" type="ORF">J2S75_003222</name>
</gene>
<keyword evidence="1" id="KW-0813">Transport</keyword>
<dbReference type="EMBL" id="JAUSUI010000006">
    <property type="protein sequence ID" value="MDQ0304186.1"/>
    <property type="molecule type" value="Genomic_DNA"/>
</dbReference>